<dbReference type="InterPro" id="IPR050291">
    <property type="entry name" value="CDF_Transporter"/>
</dbReference>
<dbReference type="InterPro" id="IPR027469">
    <property type="entry name" value="Cation_efflux_TMD_sf"/>
</dbReference>
<keyword evidence="4" id="KW-0926">Vacuole</keyword>
<evidence type="ECO:0000256" key="8">
    <source>
        <dbReference type="SAM" id="Phobius"/>
    </source>
</evidence>
<feature type="domain" description="Cation efflux protein cytoplasmic" evidence="10">
    <location>
        <begin position="328"/>
        <end position="392"/>
    </location>
</feature>
<protein>
    <submittedName>
        <fullName evidence="11">Cation efflux protein</fullName>
    </submittedName>
</protein>
<dbReference type="InterPro" id="IPR027470">
    <property type="entry name" value="Cation_efflux_CTD"/>
</dbReference>
<dbReference type="FunFam" id="3.30.70.1350:FF:000005">
    <property type="entry name" value="Metal tolerance protein 4"/>
    <property type="match status" value="1"/>
</dbReference>
<dbReference type="InterPro" id="IPR036837">
    <property type="entry name" value="Cation_efflux_CTD_sf"/>
</dbReference>
<dbReference type="SUPFAM" id="SSF161111">
    <property type="entry name" value="Cation efflux protein transmembrane domain-like"/>
    <property type="match status" value="1"/>
</dbReference>
<evidence type="ECO:0000256" key="2">
    <source>
        <dbReference type="ARBA" id="ARBA00004128"/>
    </source>
</evidence>
<keyword evidence="5 8" id="KW-0812">Transmembrane</keyword>
<dbReference type="SUPFAM" id="SSF160240">
    <property type="entry name" value="Cation efflux protein cytoplasmic domain-like"/>
    <property type="match status" value="1"/>
</dbReference>
<organism evidence="11 12">
    <name type="scientific">Macleaya cordata</name>
    <name type="common">Five-seeded plume-poppy</name>
    <name type="synonym">Bocconia cordata</name>
    <dbReference type="NCBI Taxonomy" id="56857"/>
    <lineage>
        <taxon>Eukaryota</taxon>
        <taxon>Viridiplantae</taxon>
        <taxon>Streptophyta</taxon>
        <taxon>Embryophyta</taxon>
        <taxon>Tracheophyta</taxon>
        <taxon>Spermatophyta</taxon>
        <taxon>Magnoliopsida</taxon>
        <taxon>Ranunculales</taxon>
        <taxon>Papaveraceae</taxon>
        <taxon>Papaveroideae</taxon>
        <taxon>Macleaya</taxon>
    </lineage>
</organism>
<dbReference type="InterPro" id="IPR002524">
    <property type="entry name" value="Cation_efflux"/>
</dbReference>
<keyword evidence="12" id="KW-1185">Reference proteome</keyword>
<dbReference type="Pfam" id="PF16916">
    <property type="entry name" value="ZT_dimer"/>
    <property type="match status" value="1"/>
</dbReference>
<dbReference type="EMBL" id="MVGT01003822">
    <property type="protein sequence ID" value="OVA03147.1"/>
    <property type="molecule type" value="Genomic_DNA"/>
</dbReference>
<evidence type="ECO:0000259" key="9">
    <source>
        <dbReference type="Pfam" id="PF01545"/>
    </source>
</evidence>
<reference evidence="11 12" key="1">
    <citation type="journal article" date="2017" name="Mol. Plant">
        <title>The Genome of Medicinal Plant Macleaya cordata Provides New Insights into Benzylisoquinoline Alkaloids Metabolism.</title>
        <authorList>
            <person name="Liu X."/>
            <person name="Liu Y."/>
            <person name="Huang P."/>
            <person name="Ma Y."/>
            <person name="Qing Z."/>
            <person name="Tang Q."/>
            <person name="Cao H."/>
            <person name="Cheng P."/>
            <person name="Zheng Y."/>
            <person name="Yuan Z."/>
            <person name="Zhou Y."/>
            <person name="Liu J."/>
            <person name="Tang Z."/>
            <person name="Zhuo Y."/>
            <person name="Zhang Y."/>
            <person name="Yu L."/>
            <person name="Huang J."/>
            <person name="Yang P."/>
            <person name="Peng Q."/>
            <person name="Zhang J."/>
            <person name="Jiang W."/>
            <person name="Zhang Z."/>
            <person name="Lin K."/>
            <person name="Ro D.K."/>
            <person name="Chen X."/>
            <person name="Xiong X."/>
            <person name="Shang Y."/>
            <person name="Huang S."/>
            <person name="Zeng J."/>
        </authorList>
    </citation>
    <scope>NUCLEOTIDE SEQUENCE [LARGE SCALE GENOMIC DNA]</scope>
    <source>
        <strain evidence="12">cv. BLH2017</strain>
        <tissue evidence="11">Root</tissue>
    </source>
</reference>
<dbReference type="FunCoup" id="A0A200PY73">
    <property type="interactions" value="5"/>
</dbReference>
<keyword evidence="6 8" id="KW-1133">Transmembrane helix</keyword>
<dbReference type="GO" id="GO:0005774">
    <property type="term" value="C:vacuolar membrane"/>
    <property type="evidence" value="ECO:0007669"/>
    <property type="project" value="UniProtKB-SubCell"/>
</dbReference>
<dbReference type="Pfam" id="PF01545">
    <property type="entry name" value="Cation_efflux"/>
    <property type="match status" value="1"/>
</dbReference>
<feature type="transmembrane region" description="Helical" evidence="8">
    <location>
        <begin position="143"/>
        <end position="164"/>
    </location>
</feature>
<accession>A0A200PY73</accession>
<evidence type="ECO:0000259" key="10">
    <source>
        <dbReference type="Pfam" id="PF16916"/>
    </source>
</evidence>
<evidence type="ECO:0000256" key="5">
    <source>
        <dbReference type="ARBA" id="ARBA00022692"/>
    </source>
</evidence>
<evidence type="ECO:0000313" key="11">
    <source>
        <dbReference type="EMBL" id="OVA03147.1"/>
    </source>
</evidence>
<evidence type="ECO:0000256" key="7">
    <source>
        <dbReference type="ARBA" id="ARBA00023136"/>
    </source>
</evidence>
<comment type="caution">
    <text evidence="11">The sequence shown here is derived from an EMBL/GenBank/DDBJ whole genome shotgun (WGS) entry which is preliminary data.</text>
</comment>
<sequence>MEGEGSDFKTPLMVVEGHEYQTDKVPQRMMISRGNSVNSFRSDFISKLPHKVKSGVDPENPFRIDLSKSKGLISGEKEYYEKQFATLRSFEEVDSLERSNGINEDQENEEQVQHERAMKISNYANIVLLAFKIYATIRSGSLAIAASTLDSLLDLMAGGILWFTHLSMKNINIYKYPIGKLRVQPVGIIIFAAIMATLGFQVLVQAVEQLIKDEPSEKMSSSQLVWLYAIMLSATAVKLALWLYCRSSGNDIVRAYAKDHYFDVVTNVIGLVAAVLGDKFYWWIDPAGAIALAVYTISNWSGTVLENAVSLVGQSAPPEVLQKLTYLVIRHHPQIKRVDTVRAYTFGVLYFVEVDIELPEDLPLKEAHAIGESLQIKIEELPEVERAFVHLDFECDHKPEHSVLSRLPNSQP</sequence>
<dbReference type="Proteomes" id="UP000195402">
    <property type="component" value="Unassembled WGS sequence"/>
</dbReference>
<feature type="transmembrane region" description="Helical" evidence="8">
    <location>
        <begin position="185"/>
        <end position="204"/>
    </location>
</feature>
<feature type="transmembrane region" description="Helical" evidence="8">
    <location>
        <begin position="120"/>
        <end position="137"/>
    </location>
</feature>
<dbReference type="Gene3D" id="3.30.70.1350">
    <property type="entry name" value="Cation efflux protein, cytoplasmic domain"/>
    <property type="match status" value="1"/>
</dbReference>
<dbReference type="OrthoDB" id="78296at2759"/>
<dbReference type="InParanoid" id="A0A200PY73"/>
<evidence type="ECO:0000256" key="6">
    <source>
        <dbReference type="ARBA" id="ARBA00022989"/>
    </source>
</evidence>
<comment type="subcellular location">
    <subcellularLocation>
        <location evidence="2">Vacuole membrane</location>
        <topology evidence="2">Multi-pass membrane protein</topology>
    </subcellularLocation>
</comment>
<dbReference type="InterPro" id="IPR058533">
    <property type="entry name" value="Cation_efflux_TM"/>
</dbReference>
<dbReference type="STRING" id="56857.A0A200PY73"/>
<dbReference type="Gene3D" id="1.20.1510.10">
    <property type="entry name" value="Cation efflux protein transmembrane domain"/>
    <property type="match status" value="1"/>
</dbReference>
<gene>
    <name evidence="11" type="ORF">BVC80_733g7</name>
</gene>
<dbReference type="OMA" id="TWFLTIR"/>
<evidence type="ECO:0000256" key="3">
    <source>
        <dbReference type="ARBA" id="ARBA00022448"/>
    </source>
</evidence>
<comment type="function">
    <text evidence="1">Involved in sequestration of excess metal in the cytoplasm into vacuoles to maintain metal homeostasis.</text>
</comment>
<evidence type="ECO:0000313" key="12">
    <source>
        <dbReference type="Proteomes" id="UP000195402"/>
    </source>
</evidence>
<dbReference type="NCBIfam" id="TIGR01297">
    <property type="entry name" value="CDF"/>
    <property type="match status" value="1"/>
</dbReference>
<evidence type="ECO:0000256" key="4">
    <source>
        <dbReference type="ARBA" id="ARBA00022554"/>
    </source>
</evidence>
<proteinExistence type="predicted"/>
<feature type="transmembrane region" description="Helical" evidence="8">
    <location>
        <begin position="224"/>
        <end position="244"/>
    </location>
</feature>
<feature type="domain" description="Cation efflux protein transmembrane" evidence="9">
    <location>
        <begin position="119"/>
        <end position="312"/>
    </location>
</feature>
<dbReference type="PANTHER" id="PTHR43840:SF13">
    <property type="entry name" value="CATION EFFLUX PROTEIN CYTOPLASMIC DOMAIN-CONTAINING PROTEIN"/>
    <property type="match status" value="1"/>
</dbReference>
<dbReference type="FunFam" id="1.20.1510.10:FF:000015">
    <property type="entry name" value="Metal tolerance protein 4"/>
    <property type="match status" value="1"/>
</dbReference>
<evidence type="ECO:0000256" key="1">
    <source>
        <dbReference type="ARBA" id="ARBA00003168"/>
    </source>
</evidence>
<dbReference type="GO" id="GO:0005384">
    <property type="term" value="F:manganese ion transmembrane transporter activity"/>
    <property type="evidence" value="ECO:0007669"/>
    <property type="project" value="TreeGrafter"/>
</dbReference>
<keyword evidence="7 8" id="KW-0472">Membrane</keyword>
<keyword evidence="3" id="KW-0813">Transport</keyword>
<dbReference type="AlphaFoldDB" id="A0A200PY73"/>
<dbReference type="PANTHER" id="PTHR43840">
    <property type="entry name" value="MITOCHONDRIAL METAL TRANSPORTER 1-RELATED"/>
    <property type="match status" value="1"/>
</dbReference>
<name>A0A200PY73_MACCD</name>